<comment type="caution">
    <text evidence="1">The sequence shown here is derived from an EMBL/GenBank/DDBJ whole genome shotgun (WGS) entry which is preliminary data.</text>
</comment>
<dbReference type="RefSeq" id="WP_267568809.1">
    <property type="nucleotide sequence ID" value="NZ_JAPNTZ010000019.1"/>
</dbReference>
<organism evidence="1 2">
    <name type="scientific">Paractinoplanes pyxinae</name>
    <dbReference type="NCBI Taxonomy" id="2997416"/>
    <lineage>
        <taxon>Bacteria</taxon>
        <taxon>Bacillati</taxon>
        <taxon>Actinomycetota</taxon>
        <taxon>Actinomycetes</taxon>
        <taxon>Micromonosporales</taxon>
        <taxon>Micromonosporaceae</taxon>
        <taxon>Paractinoplanes</taxon>
    </lineage>
</organism>
<gene>
    <name evidence="1" type="ORF">OWR29_40130</name>
</gene>
<evidence type="ECO:0000313" key="1">
    <source>
        <dbReference type="EMBL" id="MCY1144239.1"/>
    </source>
</evidence>
<reference evidence="1" key="1">
    <citation type="submission" date="2022-11" db="EMBL/GenBank/DDBJ databases">
        <authorList>
            <person name="Somphong A."/>
            <person name="Phongsopitanun W."/>
        </authorList>
    </citation>
    <scope>NUCLEOTIDE SEQUENCE</scope>
    <source>
        <strain evidence="1">Pm04-4</strain>
    </source>
</reference>
<proteinExistence type="predicted"/>
<keyword evidence="2" id="KW-1185">Reference proteome</keyword>
<accession>A0ABT4BCJ2</accession>
<evidence type="ECO:0000313" key="2">
    <source>
        <dbReference type="Proteomes" id="UP001151002"/>
    </source>
</evidence>
<dbReference type="Proteomes" id="UP001151002">
    <property type="component" value="Unassembled WGS sequence"/>
</dbReference>
<protein>
    <recommendedName>
        <fullName evidence="3">LuxR family transcriptional regulator</fullName>
    </recommendedName>
</protein>
<sequence length="175" mass="19024">MIDDAQWLDQASAQTLTFVARRLLAESVALLFATREREEVLPGLEIAGLRDADAHALLNSLTHTSLERPIRDRIVAETRGNPLALVELPRGLSLTQMAGGLGLLRTGDTRPGRIEQSFLERMAGLPEPTRLLVLIAAAEPLGDPALVWAAAERLGIPRPPRWPRAPTGCCRSASR</sequence>
<name>A0ABT4BCJ2_9ACTN</name>
<dbReference type="EMBL" id="JAPNTZ010000019">
    <property type="protein sequence ID" value="MCY1144239.1"/>
    <property type="molecule type" value="Genomic_DNA"/>
</dbReference>
<evidence type="ECO:0008006" key="3">
    <source>
        <dbReference type="Google" id="ProtNLM"/>
    </source>
</evidence>